<proteinExistence type="predicted"/>
<evidence type="ECO:0000313" key="1">
    <source>
        <dbReference type="EMBL" id="AGH28226.1"/>
    </source>
</evidence>
<keyword evidence="1" id="KW-0934">Plastid</keyword>
<geneLocation type="chloroplast" evidence="1"/>
<name>A0A023H9S0_9STRA</name>
<dbReference type="AlphaFoldDB" id="A0A023H9S0"/>
<gene>
    <name evidence="1" type="primary">ycf88</name>
</gene>
<organism evidence="1">
    <name type="scientific">Asterionella formosa</name>
    <dbReference type="NCBI Taxonomy" id="210441"/>
    <lineage>
        <taxon>Eukaryota</taxon>
        <taxon>Sar</taxon>
        <taxon>Stramenopiles</taxon>
        <taxon>Ochrophyta</taxon>
        <taxon>Bacillariophyta</taxon>
        <taxon>Fragilariophyceae</taxon>
        <taxon>Fragilariophycidae</taxon>
        <taxon>Fragilariales</taxon>
        <taxon>Fragilariaceae</taxon>
        <taxon>Asterionella</taxon>
    </lineage>
</organism>
<dbReference type="EMBL" id="KC509519">
    <property type="protein sequence ID" value="AGH28226.1"/>
    <property type="molecule type" value="Genomic_DNA"/>
</dbReference>
<sequence>MNNSYFWLRCRCNEDIVLLKDPKSDNRSRGKAFIYPKERSYKTFEIKYSNKLSTKAKFILSSFNNKYIYYAIDDLLYLLKSNPTEKENLLTVLYSSILALHNNLEINFFDIWIDNIYINEIGKNNRFFKVEEQSQTLTHITLTLFYRTRSPFKKPEAQW</sequence>
<dbReference type="GeneID" id="19739540"/>
<protein>
    <submittedName>
        <fullName evidence="1">Uncharacterized protein</fullName>
    </submittedName>
</protein>
<keyword evidence="1" id="KW-0150">Chloroplast</keyword>
<dbReference type="RefSeq" id="YP_009028676.1">
    <property type="nucleotide sequence ID" value="NC_024079.1"/>
</dbReference>
<accession>A0A023H9S0</accession>
<reference evidence="1" key="1">
    <citation type="journal article" date="2014" name="Genome Biol. Evol.">
        <title>Serial gene losses and foreign DNA underlie size and sequence variation in the plastid genomes of diatoms.</title>
        <authorList>
            <person name="Ruck E.C."/>
            <person name="Nakov T."/>
            <person name="Jansen R.K."/>
            <person name="Theriot E.C."/>
            <person name="Alverson A.J."/>
        </authorList>
    </citation>
    <scope>NUCLEOTIDE SEQUENCE</scope>
    <source>
        <strain evidence="1">Utcc605</strain>
    </source>
</reference>